<dbReference type="GO" id="GO:0042802">
    <property type="term" value="F:identical protein binding"/>
    <property type="evidence" value="ECO:0007669"/>
    <property type="project" value="UniProtKB-ARBA"/>
</dbReference>
<evidence type="ECO:0000256" key="8">
    <source>
        <dbReference type="ARBA" id="ARBA00022741"/>
    </source>
</evidence>
<dbReference type="InterPro" id="IPR050445">
    <property type="entry name" value="Bact_polysacc_biosynth/exp"/>
</dbReference>
<protein>
    <recommendedName>
        <fullName evidence="4">non-specific protein-tyrosine kinase</fullName>
        <ecNumber evidence="4">2.7.10.2</ecNumber>
    </recommendedName>
</protein>
<evidence type="ECO:0000256" key="11">
    <source>
        <dbReference type="ARBA" id="ARBA00022989"/>
    </source>
</evidence>
<dbReference type="Pfam" id="PF13807">
    <property type="entry name" value="GNVR"/>
    <property type="match status" value="1"/>
</dbReference>
<keyword evidence="9" id="KW-0418">Kinase</keyword>
<dbReference type="SUPFAM" id="SSF52540">
    <property type="entry name" value="P-loop containing nucleoside triphosphate hydrolases"/>
    <property type="match status" value="1"/>
</dbReference>
<evidence type="ECO:0000259" key="17">
    <source>
        <dbReference type="Pfam" id="PF02706"/>
    </source>
</evidence>
<name>A0A1X4G3D5_9CYAN</name>
<comment type="similarity">
    <text evidence="2">Belongs to the CpsC/CapA family.</text>
</comment>
<organism evidence="19 20">
    <name type="scientific">Cylindrospermopsis raciborskii CENA303</name>
    <dbReference type="NCBI Taxonomy" id="1170769"/>
    <lineage>
        <taxon>Bacteria</taxon>
        <taxon>Bacillati</taxon>
        <taxon>Cyanobacteriota</taxon>
        <taxon>Cyanophyceae</taxon>
        <taxon>Nostocales</taxon>
        <taxon>Aphanizomenonaceae</taxon>
        <taxon>Cylindrospermopsis</taxon>
    </lineage>
</organism>
<dbReference type="EC" id="2.7.10.2" evidence="4"/>
<proteinExistence type="inferred from homology"/>
<dbReference type="GO" id="GO:0005886">
    <property type="term" value="C:plasma membrane"/>
    <property type="evidence" value="ECO:0007669"/>
    <property type="project" value="UniProtKB-SubCell"/>
</dbReference>
<dbReference type="GO" id="GO:0005524">
    <property type="term" value="F:ATP binding"/>
    <property type="evidence" value="ECO:0007669"/>
    <property type="project" value="UniProtKB-KW"/>
</dbReference>
<evidence type="ECO:0000256" key="10">
    <source>
        <dbReference type="ARBA" id="ARBA00022840"/>
    </source>
</evidence>
<keyword evidence="7 16" id="KW-0812">Transmembrane</keyword>
<evidence type="ECO:0000256" key="5">
    <source>
        <dbReference type="ARBA" id="ARBA00022475"/>
    </source>
</evidence>
<dbReference type="Pfam" id="PF10609">
    <property type="entry name" value="ParA"/>
    <property type="match status" value="1"/>
</dbReference>
<sequence>MPINQVNQEESDVIDLQLYWMILRRRWLVVLLVMASVLGGAISYTLFQKPVYQAKGKLLFEGDRVSSLTRLGGLAELAQLTGATGSGGSGLENEAEVIRSRPMLEQLVETLELQDDEGKPLDPDVILGNLKLQTVRGTNVMEFTYDSKIPDEAAKIVNGLMNEYLLSNIVINNSASSKARQVLAKKLPRVERELAKAETDLRQFKESNEIISLEAEAESGMKNVSTVDAAINQAQAELAVVYTRSSALQNELQLNKQQAVLVSTLSQIPGVQEVLKEYQKNEQELAVAQTTYTNDNPKVVSLTAKGQVLKKQLQERIYQSVGNVGALGERSLYMPSLKQGLTEELVKSEIEKLTLSSNINALQNVLSIYKRRLTSLPRLGQQEARLRLRLEIVVTTYKQLQKQLQELEILQGETTGTARVLSSALVPKRPVSPRIPLNIGIGAILGVILGVGTALVLESLDKSVKNIEEINRLLDLPLLGSIPNFETKKRKNKGEWEGEGDLPLFDQPYSPISRSFQILQTNLGFARDRELQVMLVTSSSQGEGKSFVSANLAAALSYLGKRVLIVDGDLRRPCQHRVWKLPNFVGLSEILAGRTQLGASIQEVSSISVLTAGNTPPNALQLLDSESMVNFVQKVRNEYDFIIIDTPPLTAVADALVVSKLVDGVLLVVRPGRVESSAVSAANTLLTQAKVPVLGMVVNGVSEESGYGGYQYSGYYTGDYEDLKDSHQGNSVGLKR</sequence>
<keyword evidence="15" id="KW-0175">Coiled coil</keyword>
<dbReference type="NCBIfam" id="TIGR01007">
    <property type="entry name" value="eps_fam"/>
    <property type="match status" value="1"/>
</dbReference>
<comment type="catalytic activity">
    <reaction evidence="14">
        <text>L-tyrosyl-[protein] + ATP = O-phospho-L-tyrosyl-[protein] + ADP + H(+)</text>
        <dbReference type="Rhea" id="RHEA:10596"/>
        <dbReference type="Rhea" id="RHEA-COMP:10136"/>
        <dbReference type="Rhea" id="RHEA-COMP:20101"/>
        <dbReference type="ChEBI" id="CHEBI:15378"/>
        <dbReference type="ChEBI" id="CHEBI:30616"/>
        <dbReference type="ChEBI" id="CHEBI:46858"/>
        <dbReference type="ChEBI" id="CHEBI:61978"/>
        <dbReference type="ChEBI" id="CHEBI:456216"/>
        <dbReference type="EC" id="2.7.10.2"/>
    </reaction>
</comment>
<dbReference type="CDD" id="cd05387">
    <property type="entry name" value="BY-kinase"/>
    <property type="match status" value="1"/>
</dbReference>
<evidence type="ECO:0000256" key="4">
    <source>
        <dbReference type="ARBA" id="ARBA00011903"/>
    </source>
</evidence>
<keyword evidence="13" id="KW-0829">Tyrosine-protein kinase</keyword>
<dbReference type="InterPro" id="IPR005702">
    <property type="entry name" value="Wzc-like_C"/>
</dbReference>
<reference evidence="20" key="1">
    <citation type="submission" date="2017-04" db="EMBL/GenBank/DDBJ databases">
        <authorList>
            <person name="Abreu V.A."/>
            <person name="Popin R.V."/>
            <person name="Rigonato J."/>
            <person name="Andreote A.P."/>
            <person name="Schaker P.C."/>
            <person name="Hoff-Risseti C."/>
            <person name="Alvarenga D.O."/>
            <person name="Varani A.M."/>
            <person name="Fiore M.F."/>
        </authorList>
    </citation>
    <scope>NUCLEOTIDE SEQUENCE [LARGE SCALE GENOMIC DNA]</scope>
    <source>
        <strain evidence="20">CENA303</strain>
    </source>
</reference>
<comment type="similarity">
    <text evidence="3">Belongs to the CpsD/CapB family.</text>
</comment>
<accession>A0A1X4G3D5</accession>
<evidence type="ECO:0000256" key="7">
    <source>
        <dbReference type="ARBA" id="ARBA00022692"/>
    </source>
</evidence>
<evidence type="ECO:0000256" key="13">
    <source>
        <dbReference type="ARBA" id="ARBA00023137"/>
    </source>
</evidence>
<feature type="transmembrane region" description="Helical" evidence="16">
    <location>
        <begin position="27"/>
        <end position="47"/>
    </location>
</feature>
<evidence type="ECO:0000313" key="19">
    <source>
        <dbReference type="EMBL" id="OSO88078.1"/>
    </source>
</evidence>
<gene>
    <name evidence="19" type="ORF">B7O87_14660</name>
</gene>
<keyword evidence="6" id="KW-0808">Transferase</keyword>
<feature type="coiled-coil region" evidence="15">
    <location>
        <begin position="180"/>
        <end position="207"/>
    </location>
</feature>
<dbReference type="InterPro" id="IPR027417">
    <property type="entry name" value="P-loop_NTPase"/>
</dbReference>
<evidence type="ECO:0000256" key="3">
    <source>
        <dbReference type="ARBA" id="ARBA00007316"/>
    </source>
</evidence>
<evidence type="ECO:0000256" key="2">
    <source>
        <dbReference type="ARBA" id="ARBA00006683"/>
    </source>
</evidence>
<comment type="subcellular location">
    <subcellularLocation>
        <location evidence="1">Cell membrane</location>
        <topology evidence="1">Multi-pass membrane protein</topology>
    </subcellularLocation>
</comment>
<evidence type="ECO:0000259" key="18">
    <source>
        <dbReference type="Pfam" id="PF13807"/>
    </source>
</evidence>
<keyword evidence="8" id="KW-0547">Nucleotide-binding</keyword>
<dbReference type="InterPro" id="IPR032807">
    <property type="entry name" value="GNVR"/>
</dbReference>
<comment type="caution">
    <text evidence="19">The sequence shown here is derived from an EMBL/GenBank/DDBJ whole genome shotgun (WGS) entry which is preliminary data.</text>
</comment>
<evidence type="ECO:0000256" key="16">
    <source>
        <dbReference type="SAM" id="Phobius"/>
    </source>
</evidence>
<evidence type="ECO:0000256" key="15">
    <source>
        <dbReference type="SAM" id="Coils"/>
    </source>
</evidence>
<evidence type="ECO:0000313" key="20">
    <source>
        <dbReference type="Proteomes" id="UP000192997"/>
    </source>
</evidence>
<evidence type="ECO:0000256" key="12">
    <source>
        <dbReference type="ARBA" id="ARBA00023136"/>
    </source>
</evidence>
<keyword evidence="5" id="KW-1003">Cell membrane</keyword>
<dbReference type="InterPro" id="IPR033756">
    <property type="entry name" value="YlxH/NBP35"/>
</dbReference>
<keyword evidence="11 16" id="KW-1133">Transmembrane helix</keyword>
<dbReference type="AlphaFoldDB" id="A0A1X4G3D5"/>
<dbReference type="PANTHER" id="PTHR32309">
    <property type="entry name" value="TYROSINE-PROTEIN KINASE"/>
    <property type="match status" value="1"/>
</dbReference>
<evidence type="ECO:0000256" key="1">
    <source>
        <dbReference type="ARBA" id="ARBA00004651"/>
    </source>
</evidence>
<dbReference type="EMBL" id="NBYN01000064">
    <property type="protein sequence ID" value="OSO88078.1"/>
    <property type="molecule type" value="Genomic_DNA"/>
</dbReference>
<feature type="domain" description="Polysaccharide chain length determinant N-terminal" evidence="17">
    <location>
        <begin position="14"/>
        <end position="110"/>
    </location>
</feature>
<dbReference type="PANTHER" id="PTHR32309:SF13">
    <property type="entry name" value="FERRIC ENTEROBACTIN TRANSPORT PROTEIN FEPE"/>
    <property type="match status" value="1"/>
</dbReference>
<keyword evidence="10" id="KW-0067">ATP-binding</keyword>
<dbReference type="Gene3D" id="3.40.50.300">
    <property type="entry name" value="P-loop containing nucleotide triphosphate hydrolases"/>
    <property type="match status" value="1"/>
</dbReference>
<keyword evidence="12 16" id="KW-0472">Membrane</keyword>
<dbReference type="InterPro" id="IPR003856">
    <property type="entry name" value="LPS_length_determ_N"/>
</dbReference>
<dbReference type="GO" id="GO:0004715">
    <property type="term" value="F:non-membrane spanning protein tyrosine kinase activity"/>
    <property type="evidence" value="ECO:0007669"/>
    <property type="project" value="UniProtKB-EC"/>
</dbReference>
<evidence type="ECO:0000256" key="14">
    <source>
        <dbReference type="ARBA" id="ARBA00051245"/>
    </source>
</evidence>
<dbReference type="RefSeq" id="WP_085729131.1">
    <property type="nucleotide sequence ID" value="NZ_NBYN01000064.1"/>
</dbReference>
<evidence type="ECO:0000256" key="9">
    <source>
        <dbReference type="ARBA" id="ARBA00022777"/>
    </source>
</evidence>
<dbReference type="FunFam" id="3.40.50.300:FF:000527">
    <property type="entry name" value="Tyrosine-protein kinase etk"/>
    <property type="match status" value="1"/>
</dbReference>
<dbReference type="Pfam" id="PF02706">
    <property type="entry name" value="Wzz"/>
    <property type="match status" value="1"/>
</dbReference>
<evidence type="ECO:0000256" key="6">
    <source>
        <dbReference type="ARBA" id="ARBA00022679"/>
    </source>
</evidence>
<feature type="domain" description="Tyrosine-protein kinase G-rich" evidence="18">
    <location>
        <begin position="386"/>
        <end position="456"/>
    </location>
</feature>
<dbReference type="Proteomes" id="UP000192997">
    <property type="component" value="Unassembled WGS sequence"/>
</dbReference>